<gene>
    <name evidence="2" type="ORF">JKP88DRAFT_348567</name>
</gene>
<organism evidence="2 3">
    <name type="scientific">Tribonema minus</name>
    <dbReference type="NCBI Taxonomy" id="303371"/>
    <lineage>
        <taxon>Eukaryota</taxon>
        <taxon>Sar</taxon>
        <taxon>Stramenopiles</taxon>
        <taxon>Ochrophyta</taxon>
        <taxon>PX clade</taxon>
        <taxon>Xanthophyceae</taxon>
        <taxon>Tribonematales</taxon>
        <taxon>Tribonemataceae</taxon>
        <taxon>Tribonema</taxon>
    </lineage>
</organism>
<dbReference type="AlphaFoldDB" id="A0A836CFW3"/>
<evidence type="ECO:0000313" key="2">
    <source>
        <dbReference type="EMBL" id="KAG5183728.1"/>
    </source>
</evidence>
<dbReference type="PANTHER" id="PTHR13282">
    <property type="entry name" value="PROTEIN FAM32A"/>
    <property type="match status" value="1"/>
</dbReference>
<name>A0A836CFW3_9STRA</name>
<feature type="compositionally biased region" description="Basic and acidic residues" evidence="1">
    <location>
        <begin position="56"/>
        <end position="67"/>
    </location>
</feature>
<reference evidence="2" key="1">
    <citation type="submission" date="2021-02" db="EMBL/GenBank/DDBJ databases">
        <title>First Annotated Genome of the Yellow-green Alga Tribonema minus.</title>
        <authorList>
            <person name="Mahan K.M."/>
        </authorList>
    </citation>
    <scope>NUCLEOTIDE SEQUENCE</scope>
    <source>
        <strain evidence="2">UTEX B ZZ1240</strain>
    </source>
</reference>
<proteinExistence type="predicted"/>
<feature type="compositionally biased region" description="Low complexity" evidence="1">
    <location>
        <begin position="36"/>
        <end position="53"/>
    </location>
</feature>
<feature type="region of interest" description="Disordered" evidence="1">
    <location>
        <begin position="17"/>
        <end position="92"/>
    </location>
</feature>
<protein>
    <recommendedName>
        <fullName evidence="4">DUF1754-domain-containing protein</fullName>
    </recommendedName>
</protein>
<dbReference type="EMBL" id="JAFCMP010000190">
    <property type="protein sequence ID" value="KAG5183728.1"/>
    <property type="molecule type" value="Genomic_DNA"/>
</dbReference>
<sequence>MVADSYSSVVGGKLSLKTKSLFKGNKKRKAKKAEDGAGQSSEPAAPAQAAAQEEQSEGKQKQQRETEVDPDEFLTPAQKRYKQQKASQDEKRIKAIVKMTHRDRIEEFNSTLASMTEHNDIPRISAAGNG</sequence>
<dbReference type="Pfam" id="PF08555">
    <property type="entry name" value="FAM32A"/>
    <property type="match status" value="1"/>
</dbReference>
<evidence type="ECO:0000256" key="1">
    <source>
        <dbReference type="SAM" id="MobiDB-lite"/>
    </source>
</evidence>
<evidence type="ECO:0008006" key="4">
    <source>
        <dbReference type="Google" id="ProtNLM"/>
    </source>
</evidence>
<dbReference type="PANTHER" id="PTHR13282:SF6">
    <property type="entry name" value="PROTEIN FAM32A"/>
    <property type="match status" value="1"/>
</dbReference>
<keyword evidence="3" id="KW-1185">Reference proteome</keyword>
<dbReference type="Proteomes" id="UP000664859">
    <property type="component" value="Unassembled WGS sequence"/>
</dbReference>
<accession>A0A836CFW3</accession>
<evidence type="ECO:0000313" key="3">
    <source>
        <dbReference type="Proteomes" id="UP000664859"/>
    </source>
</evidence>
<dbReference type="InterPro" id="IPR013865">
    <property type="entry name" value="FAM32A"/>
</dbReference>
<dbReference type="GO" id="GO:0005730">
    <property type="term" value="C:nucleolus"/>
    <property type="evidence" value="ECO:0007669"/>
    <property type="project" value="TreeGrafter"/>
</dbReference>
<comment type="caution">
    <text evidence="2">The sequence shown here is derived from an EMBL/GenBank/DDBJ whole genome shotgun (WGS) entry which is preliminary data.</text>
</comment>
<dbReference type="OrthoDB" id="205403at2759"/>